<proteinExistence type="predicted"/>
<organism evidence="1">
    <name type="scientific">uncultured Gemmatimonadaceae bacterium</name>
    <dbReference type="NCBI Taxonomy" id="246130"/>
    <lineage>
        <taxon>Bacteria</taxon>
        <taxon>Pseudomonadati</taxon>
        <taxon>Gemmatimonadota</taxon>
        <taxon>Gemmatimonadia</taxon>
        <taxon>Gemmatimonadales</taxon>
        <taxon>Gemmatimonadaceae</taxon>
        <taxon>environmental samples</taxon>
    </lineage>
</organism>
<reference evidence="1" key="1">
    <citation type="submission" date="2020-02" db="EMBL/GenBank/DDBJ databases">
        <authorList>
            <person name="Meier V. D."/>
        </authorList>
    </citation>
    <scope>NUCLEOTIDE SEQUENCE</scope>
    <source>
        <strain evidence="1">AVDCRST_MAG11</strain>
    </source>
</reference>
<evidence type="ECO:0000313" key="1">
    <source>
        <dbReference type="EMBL" id="CAA9353625.1"/>
    </source>
</evidence>
<dbReference type="AlphaFoldDB" id="A0A6J4M9I1"/>
<protein>
    <submittedName>
        <fullName evidence="1">Uncharacterized protein</fullName>
    </submittedName>
</protein>
<accession>A0A6J4M9I1</accession>
<name>A0A6J4M9I1_9BACT</name>
<dbReference type="EMBL" id="CADCTU010000785">
    <property type="protein sequence ID" value="CAA9353625.1"/>
    <property type="molecule type" value="Genomic_DNA"/>
</dbReference>
<feature type="non-terminal residue" evidence="1">
    <location>
        <position position="37"/>
    </location>
</feature>
<dbReference type="InterPro" id="IPR006311">
    <property type="entry name" value="TAT_signal"/>
</dbReference>
<dbReference type="PROSITE" id="PS51318">
    <property type="entry name" value="TAT"/>
    <property type="match status" value="1"/>
</dbReference>
<gene>
    <name evidence="1" type="ORF">AVDCRST_MAG11-3677</name>
</gene>
<sequence length="37" mass="3714">MPIPRRSFCRPAGVALLVAASLAGAPARAQLPGEAPT</sequence>